<comment type="similarity">
    <text evidence="1">Belongs to the bacterial solute-binding protein 1 family.</text>
</comment>
<keyword evidence="2" id="KW-0813">Transport</keyword>
<dbReference type="EMBL" id="MSKS01000059">
    <property type="protein sequence ID" value="OLO65823.1"/>
    <property type="molecule type" value="Genomic_DNA"/>
</dbReference>
<sequence length="443" mass="47204">MLRNSPLCPSTGGSSPSTPITRRTVLTGGLGLATAATLAACGVGGRSSSSNSKSLTVLVEAGGHGQLQPVADQFQKDTATTISFVELPYDGLYNRLTSELKGNAVSFDVAALDATWLPAFRSALVPLDDLFTDSVKSDLFPSLVKEAAPDGTFVGMPVWTNTEILYYRIDLLEDPVHRTAFTQTYGYDLVPPTTWQQYHDVAEYFSKAMGGSPYGTDVKGGVETEWLAALAQTGAKGLVVDPDGTVSLGNSNSLAALDFYTSLLPYAPSGAAQLDWAGAQNLFNQGQLALMRFWAHAYRQVPEDAPVAGHVGVAPMIAGDAGPAGVPGAWYLSIAKGSNKQDKAREFLQYAYDHNELSVDTNLGLASRISVLEARKNDKGFEHFAPLLETLNAPATLPRPALPQWQEIVDTALVPMLQKAMEPGADNAALLNKARKEVENIVG</sequence>
<feature type="compositionally biased region" description="Low complexity" evidence="4">
    <location>
        <begin position="9"/>
        <end position="21"/>
    </location>
</feature>
<dbReference type="Proteomes" id="UP000185963">
    <property type="component" value="Unassembled WGS sequence"/>
</dbReference>
<dbReference type="SUPFAM" id="SSF53850">
    <property type="entry name" value="Periplasmic binding protein-like II"/>
    <property type="match status" value="1"/>
</dbReference>
<reference evidence="5 6" key="1">
    <citation type="submission" date="2016-12" db="EMBL/GenBank/DDBJ databases">
        <title>Genomic comparison of strains in the 'Actinomyces naeslundii' group.</title>
        <authorList>
            <person name="Mughal S.R."/>
            <person name="Do T."/>
            <person name="Gilbert S.C."/>
            <person name="Witherden E.A."/>
            <person name="Didelot X."/>
            <person name="Beighton D."/>
        </authorList>
    </citation>
    <scope>NUCLEOTIDE SEQUENCE [LARGE SCALE GENOMIC DNA]</scope>
    <source>
        <strain evidence="5 6">WE8B-23</strain>
    </source>
</reference>
<dbReference type="OrthoDB" id="9770625at2"/>
<dbReference type="InterPro" id="IPR006059">
    <property type="entry name" value="SBP"/>
</dbReference>
<evidence type="ECO:0000256" key="4">
    <source>
        <dbReference type="SAM" id="MobiDB-lite"/>
    </source>
</evidence>
<evidence type="ECO:0000256" key="3">
    <source>
        <dbReference type="ARBA" id="ARBA00022729"/>
    </source>
</evidence>
<proteinExistence type="inferred from homology"/>
<evidence type="ECO:0000313" key="5">
    <source>
        <dbReference type="EMBL" id="OLO65823.1"/>
    </source>
</evidence>
<dbReference type="InterPro" id="IPR050490">
    <property type="entry name" value="Bact_solute-bd_prot1"/>
</dbReference>
<feature type="region of interest" description="Disordered" evidence="4">
    <location>
        <begin position="1"/>
        <end position="21"/>
    </location>
</feature>
<protein>
    <submittedName>
        <fullName evidence="5">Sugar ABC transporter substrate-binding protein</fullName>
    </submittedName>
</protein>
<dbReference type="Pfam" id="PF01547">
    <property type="entry name" value="SBP_bac_1"/>
    <property type="match status" value="1"/>
</dbReference>
<evidence type="ECO:0000256" key="1">
    <source>
        <dbReference type="ARBA" id="ARBA00008520"/>
    </source>
</evidence>
<name>A0A1Q8WIG3_9ACTO</name>
<gene>
    <name evidence="5" type="ORF">BKH20_13060</name>
</gene>
<dbReference type="AlphaFoldDB" id="A0A1Q8WIG3"/>
<organism evidence="5 6">
    <name type="scientific">Actinomyces oris</name>
    <dbReference type="NCBI Taxonomy" id="544580"/>
    <lineage>
        <taxon>Bacteria</taxon>
        <taxon>Bacillati</taxon>
        <taxon>Actinomycetota</taxon>
        <taxon>Actinomycetes</taxon>
        <taxon>Actinomycetales</taxon>
        <taxon>Actinomycetaceae</taxon>
        <taxon>Actinomyces</taxon>
    </lineage>
</organism>
<keyword evidence="3" id="KW-0732">Signal</keyword>
<dbReference type="PANTHER" id="PTHR43649:SF34">
    <property type="entry name" value="ABC TRANSPORTER PERIPLASMIC-BINDING PROTEIN YCJN-RELATED"/>
    <property type="match status" value="1"/>
</dbReference>
<comment type="caution">
    <text evidence="5">The sequence shown here is derived from an EMBL/GenBank/DDBJ whole genome shotgun (WGS) entry which is preliminary data.</text>
</comment>
<evidence type="ECO:0000256" key="2">
    <source>
        <dbReference type="ARBA" id="ARBA00022448"/>
    </source>
</evidence>
<dbReference type="PANTHER" id="PTHR43649">
    <property type="entry name" value="ARABINOSE-BINDING PROTEIN-RELATED"/>
    <property type="match status" value="1"/>
</dbReference>
<accession>A0A1Q8WIG3</accession>
<dbReference type="Gene3D" id="3.40.190.10">
    <property type="entry name" value="Periplasmic binding protein-like II"/>
    <property type="match status" value="2"/>
</dbReference>
<evidence type="ECO:0000313" key="6">
    <source>
        <dbReference type="Proteomes" id="UP000185963"/>
    </source>
</evidence>